<dbReference type="Pfam" id="PF00441">
    <property type="entry name" value="Acyl-CoA_dh_1"/>
    <property type="match status" value="1"/>
</dbReference>
<dbReference type="FunFam" id="1.20.140.10:FF:000004">
    <property type="entry name" value="Acyl-CoA dehydrogenase FadE25"/>
    <property type="match status" value="1"/>
</dbReference>
<accession>A0A937X2S1</accession>
<dbReference type="Gene3D" id="1.20.140.10">
    <property type="entry name" value="Butyryl-CoA Dehydrogenase, subunit A, domain 3"/>
    <property type="match status" value="1"/>
</dbReference>
<evidence type="ECO:0000313" key="11">
    <source>
        <dbReference type="Proteomes" id="UP000703893"/>
    </source>
</evidence>
<evidence type="ECO:0000259" key="9">
    <source>
        <dbReference type="Pfam" id="PF02771"/>
    </source>
</evidence>
<dbReference type="Gene3D" id="1.10.540.10">
    <property type="entry name" value="Acyl-CoA dehydrogenase/oxidase, N-terminal domain"/>
    <property type="match status" value="1"/>
</dbReference>
<evidence type="ECO:0000313" key="10">
    <source>
        <dbReference type="EMBL" id="MBM3273742.1"/>
    </source>
</evidence>
<comment type="cofactor">
    <cofactor evidence="1 6">
        <name>FAD</name>
        <dbReference type="ChEBI" id="CHEBI:57692"/>
    </cofactor>
</comment>
<organism evidence="10 11">
    <name type="scientific">Candidatus Tanganyikabacteria bacterium</name>
    <dbReference type="NCBI Taxonomy" id="2961651"/>
    <lineage>
        <taxon>Bacteria</taxon>
        <taxon>Bacillati</taxon>
        <taxon>Candidatus Sericytochromatia</taxon>
        <taxon>Candidatus Tanganyikabacteria</taxon>
    </lineage>
</organism>
<dbReference type="GO" id="GO:0003995">
    <property type="term" value="F:acyl-CoA dehydrogenase activity"/>
    <property type="evidence" value="ECO:0007669"/>
    <property type="project" value="InterPro"/>
</dbReference>
<evidence type="ECO:0000256" key="6">
    <source>
        <dbReference type="RuleBase" id="RU362125"/>
    </source>
</evidence>
<dbReference type="SUPFAM" id="SSF56645">
    <property type="entry name" value="Acyl-CoA dehydrogenase NM domain-like"/>
    <property type="match status" value="1"/>
</dbReference>
<evidence type="ECO:0000256" key="4">
    <source>
        <dbReference type="ARBA" id="ARBA00022827"/>
    </source>
</evidence>
<proteinExistence type="inferred from homology"/>
<keyword evidence="3 6" id="KW-0285">Flavoprotein</keyword>
<protein>
    <submittedName>
        <fullName evidence="10">Acyl-CoA dehydrogenase family protein</fullName>
    </submittedName>
</protein>
<dbReference type="InterPro" id="IPR036250">
    <property type="entry name" value="AcylCo_DH-like_C"/>
</dbReference>
<feature type="domain" description="Acyl-CoA dehydrogenase/oxidase C-terminal" evidence="7">
    <location>
        <begin position="230"/>
        <end position="379"/>
    </location>
</feature>
<dbReference type="PROSITE" id="PS00073">
    <property type="entry name" value="ACYL_COA_DH_2"/>
    <property type="match status" value="1"/>
</dbReference>
<keyword evidence="4 6" id="KW-0274">FAD</keyword>
<dbReference type="FunFam" id="1.10.540.10:FF:000002">
    <property type="entry name" value="Acyl-CoA dehydrogenase FadE19"/>
    <property type="match status" value="1"/>
</dbReference>
<evidence type="ECO:0000259" key="8">
    <source>
        <dbReference type="Pfam" id="PF02770"/>
    </source>
</evidence>
<evidence type="ECO:0000256" key="5">
    <source>
        <dbReference type="ARBA" id="ARBA00023002"/>
    </source>
</evidence>
<comment type="caution">
    <text evidence="10">The sequence shown here is derived from an EMBL/GenBank/DDBJ whole genome shotgun (WGS) entry which is preliminary data.</text>
</comment>
<gene>
    <name evidence="10" type="ORF">FJZ00_01210</name>
</gene>
<dbReference type="PIRSF" id="PIRSF016578">
    <property type="entry name" value="HsaA"/>
    <property type="match status" value="1"/>
</dbReference>
<evidence type="ECO:0000256" key="3">
    <source>
        <dbReference type="ARBA" id="ARBA00022630"/>
    </source>
</evidence>
<dbReference type="PANTHER" id="PTHR43884:SF12">
    <property type="entry name" value="ISOVALERYL-COA DEHYDROGENASE, MITOCHONDRIAL-RELATED"/>
    <property type="match status" value="1"/>
</dbReference>
<sequence length="390" mass="43116">MNPHITEEQRELVGMVREFCEREIDPHAHSWDRGEIFPADVFRKMGEMGLLGIPLPDEYGGGGGSFFDYILSVEELSKHDAGLACAYCVHLSAHARTVLEFGSPEQRAAYLPKLARGEWIGAFALTEPHCGSDAAALRTRADRDGEFFILNGTKQWITNAKSAGLFLLFARTDPQSEGAKGITAFLVEAGTPGLVVDRKTHKLGMRSSETYDLLLKDCRVPRTAVIGEIGEGFKIAMKTLDGGRIGIAAQALGIAQASLDEAKKFAQQREAFGQPIARFQAIQWKIADMAVRINAARQLTYRAAIAKDSRQPHTKEGAMAKVFASRIARECANESLQVHGGYGYTEEFPVERYYRDAKVTEIYEGTSEIQKIVISRALLQPQRVRQPAIR</sequence>
<evidence type="ECO:0000256" key="2">
    <source>
        <dbReference type="ARBA" id="ARBA00009347"/>
    </source>
</evidence>
<dbReference type="AlphaFoldDB" id="A0A937X2S1"/>
<dbReference type="Pfam" id="PF02770">
    <property type="entry name" value="Acyl-CoA_dh_M"/>
    <property type="match status" value="1"/>
</dbReference>
<dbReference type="FunFam" id="2.40.110.10:FF:000001">
    <property type="entry name" value="Acyl-CoA dehydrogenase, mitochondrial"/>
    <property type="match status" value="1"/>
</dbReference>
<keyword evidence="5 6" id="KW-0560">Oxidoreductase</keyword>
<dbReference type="InterPro" id="IPR037069">
    <property type="entry name" value="AcylCoA_DH/ox_N_sf"/>
</dbReference>
<comment type="similarity">
    <text evidence="2 6">Belongs to the acyl-CoA dehydrogenase family.</text>
</comment>
<dbReference type="GO" id="GO:0050660">
    <property type="term" value="F:flavin adenine dinucleotide binding"/>
    <property type="evidence" value="ECO:0007669"/>
    <property type="project" value="InterPro"/>
</dbReference>
<dbReference type="InterPro" id="IPR009075">
    <property type="entry name" value="AcylCo_DH/oxidase_C"/>
</dbReference>
<evidence type="ECO:0000259" key="7">
    <source>
        <dbReference type="Pfam" id="PF00441"/>
    </source>
</evidence>
<dbReference type="SUPFAM" id="SSF47203">
    <property type="entry name" value="Acyl-CoA dehydrogenase C-terminal domain-like"/>
    <property type="match status" value="1"/>
</dbReference>
<dbReference type="InterPro" id="IPR009100">
    <property type="entry name" value="AcylCoA_DH/oxidase_NM_dom_sf"/>
</dbReference>
<feature type="domain" description="Acyl-CoA oxidase/dehydrogenase middle" evidence="8">
    <location>
        <begin position="122"/>
        <end position="218"/>
    </location>
</feature>
<dbReference type="InterPro" id="IPR006091">
    <property type="entry name" value="Acyl-CoA_Oxase/DH_mid-dom"/>
</dbReference>
<evidence type="ECO:0000256" key="1">
    <source>
        <dbReference type="ARBA" id="ARBA00001974"/>
    </source>
</evidence>
<feature type="domain" description="Acyl-CoA dehydrogenase/oxidase N-terminal" evidence="9">
    <location>
        <begin position="6"/>
        <end position="118"/>
    </location>
</feature>
<dbReference type="Pfam" id="PF02771">
    <property type="entry name" value="Acyl-CoA_dh_N"/>
    <property type="match status" value="1"/>
</dbReference>
<dbReference type="PANTHER" id="PTHR43884">
    <property type="entry name" value="ACYL-COA DEHYDROGENASE"/>
    <property type="match status" value="1"/>
</dbReference>
<dbReference type="InterPro" id="IPR006089">
    <property type="entry name" value="Acyl-CoA_DH_CS"/>
</dbReference>
<name>A0A937X2S1_9BACT</name>
<dbReference type="Proteomes" id="UP000703893">
    <property type="component" value="Unassembled WGS sequence"/>
</dbReference>
<dbReference type="Gene3D" id="2.40.110.10">
    <property type="entry name" value="Butyryl-CoA Dehydrogenase, subunit A, domain 2"/>
    <property type="match status" value="1"/>
</dbReference>
<dbReference type="InterPro" id="IPR046373">
    <property type="entry name" value="Acyl-CoA_Oxase/DH_mid-dom_sf"/>
</dbReference>
<dbReference type="EMBL" id="VGJX01000039">
    <property type="protein sequence ID" value="MBM3273742.1"/>
    <property type="molecule type" value="Genomic_DNA"/>
</dbReference>
<dbReference type="InterPro" id="IPR013786">
    <property type="entry name" value="AcylCoA_DH/ox_N"/>
</dbReference>
<reference evidence="10 11" key="1">
    <citation type="submission" date="2019-03" db="EMBL/GenBank/DDBJ databases">
        <title>Lake Tanganyika Metagenome-Assembled Genomes (MAGs).</title>
        <authorList>
            <person name="Tran P."/>
        </authorList>
    </citation>
    <scope>NUCLEOTIDE SEQUENCE [LARGE SCALE GENOMIC DNA]</scope>
    <source>
        <strain evidence="10">K_DeepCast_65m_m2_236</strain>
    </source>
</reference>